<comment type="caution">
    <text evidence="1">The sequence shown here is derived from an EMBL/GenBank/DDBJ whole genome shotgun (WGS) entry which is preliminary data.</text>
</comment>
<gene>
    <name evidence="1" type="ORF">LCGC14_1758480</name>
</gene>
<protein>
    <submittedName>
        <fullName evidence="1">Uncharacterized protein</fullName>
    </submittedName>
</protein>
<reference evidence="1" key="1">
    <citation type="journal article" date="2015" name="Nature">
        <title>Complex archaea that bridge the gap between prokaryotes and eukaryotes.</title>
        <authorList>
            <person name="Spang A."/>
            <person name="Saw J.H."/>
            <person name="Jorgensen S.L."/>
            <person name="Zaremba-Niedzwiedzka K."/>
            <person name="Martijn J."/>
            <person name="Lind A.E."/>
            <person name="van Eijk R."/>
            <person name="Schleper C."/>
            <person name="Guy L."/>
            <person name="Ettema T.J."/>
        </authorList>
    </citation>
    <scope>NUCLEOTIDE SEQUENCE</scope>
</reference>
<organism evidence="1">
    <name type="scientific">marine sediment metagenome</name>
    <dbReference type="NCBI Taxonomy" id="412755"/>
    <lineage>
        <taxon>unclassified sequences</taxon>
        <taxon>metagenomes</taxon>
        <taxon>ecological metagenomes</taxon>
    </lineage>
</organism>
<feature type="non-terminal residue" evidence="1">
    <location>
        <position position="55"/>
    </location>
</feature>
<dbReference type="EMBL" id="LAZR01016324">
    <property type="protein sequence ID" value="KKM05012.1"/>
    <property type="molecule type" value="Genomic_DNA"/>
</dbReference>
<name>A0A0F9HP29_9ZZZZ</name>
<accession>A0A0F9HP29</accession>
<evidence type="ECO:0000313" key="1">
    <source>
        <dbReference type="EMBL" id="KKM05012.1"/>
    </source>
</evidence>
<dbReference type="AlphaFoldDB" id="A0A0F9HP29"/>
<sequence>MPTRRYSVGPAPPVVGVPKSVTDLRVGGTRSTSEVPVNLTRNDIRYIEWRSIVST</sequence>
<proteinExistence type="predicted"/>